<keyword evidence="8 14" id="KW-0862">Zinc</keyword>
<evidence type="ECO:0000256" key="13">
    <source>
        <dbReference type="ARBA" id="ARBA00033341"/>
    </source>
</evidence>
<comment type="subcellular location">
    <subcellularLocation>
        <location evidence="2 14">Nucleus</location>
    </subcellularLocation>
</comment>
<evidence type="ECO:0000313" key="16">
    <source>
        <dbReference type="EMBL" id="ODQ59402.1"/>
    </source>
</evidence>
<evidence type="ECO:0000256" key="7">
    <source>
        <dbReference type="ARBA" id="ARBA00022771"/>
    </source>
</evidence>
<keyword evidence="12 14" id="KW-0539">Nucleus</keyword>
<dbReference type="STRING" id="683960.A0A1E3P3D2"/>
<evidence type="ECO:0000256" key="14">
    <source>
        <dbReference type="RuleBase" id="RU368090"/>
    </source>
</evidence>
<accession>A0A1E3P3D2</accession>
<evidence type="ECO:0000256" key="11">
    <source>
        <dbReference type="ARBA" id="ARBA00023204"/>
    </source>
</evidence>
<evidence type="ECO:0000256" key="5">
    <source>
        <dbReference type="ARBA" id="ARBA00022723"/>
    </source>
</evidence>
<dbReference type="GO" id="GO:0005675">
    <property type="term" value="C:transcription factor TFIIH holo complex"/>
    <property type="evidence" value="ECO:0007669"/>
    <property type="project" value="UniProtKB-UniRule"/>
</dbReference>
<proteinExistence type="inferred from homology"/>
<evidence type="ECO:0000256" key="9">
    <source>
        <dbReference type="ARBA" id="ARBA00023015"/>
    </source>
</evidence>
<keyword evidence="5 14" id="KW-0479">Metal-binding</keyword>
<feature type="compositionally biased region" description="Basic and acidic residues" evidence="15">
    <location>
        <begin position="87"/>
        <end position="105"/>
    </location>
</feature>
<dbReference type="GO" id="GO:0000112">
    <property type="term" value="C:nucleotide-excision repair factor 3 complex"/>
    <property type="evidence" value="ECO:0007669"/>
    <property type="project" value="EnsemblFungi"/>
</dbReference>
<reference evidence="16 17" key="1">
    <citation type="journal article" date="2016" name="Proc. Natl. Acad. Sci. U.S.A.">
        <title>Comparative genomics of biotechnologically important yeasts.</title>
        <authorList>
            <person name="Riley R."/>
            <person name="Haridas S."/>
            <person name="Wolfe K.H."/>
            <person name="Lopes M.R."/>
            <person name="Hittinger C.T."/>
            <person name="Goeker M."/>
            <person name="Salamov A.A."/>
            <person name="Wisecaver J.H."/>
            <person name="Long T.M."/>
            <person name="Calvey C.H."/>
            <person name="Aerts A.L."/>
            <person name="Barry K.W."/>
            <person name="Choi C."/>
            <person name="Clum A."/>
            <person name="Coughlan A.Y."/>
            <person name="Deshpande S."/>
            <person name="Douglass A.P."/>
            <person name="Hanson S.J."/>
            <person name="Klenk H.-P."/>
            <person name="LaButti K.M."/>
            <person name="Lapidus A."/>
            <person name="Lindquist E.A."/>
            <person name="Lipzen A.M."/>
            <person name="Meier-Kolthoff J.P."/>
            <person name="Ohm R.A."/>
            <person name="Otillar R.P."/>
            <person name="Pangilinan J.L."/>
            <person name="Peng Y."/>
            <person name="Rokas A."/>
            <person name="Rosa C.A."/>
            <person name="Scheuner C."/>
            <person name="Sibirny A.A."/>
            <person name="Slot J.C."/>
            <person name="Stielow J.B."/>
            <person name="Sun H."/>
            <person name="Kurtzman C.P."/>
            <person name="Blackwell M."/>
            <person name="Grigoriev I.V."/>
            <person name="Jeffries T.W."/>
        </authorList>
    </citation>
    <scope>NUCLEOTIDE SEQUENCE [LARGE SCALE GENOMIC DNA]</scope>
    <source>
        <strain evidence="17">ATCC 58044 / CBS 1984 / NCYC 433 / NRRL Y-366-8</strain>
    </source>
</reference>
<dbReference type="AlphaFoldDB" id="A0A1E3P3D2"/>
<dbReference type="GO" id="GO:0000439">
    <property type="term" value="C:transcription factor TFIIH core complex"/>
    <property type="evidence" value="ECO:0007669"/>
    <property type="project" value="UniProtKB-UniRule"/>
</dbReference>
<dbReference type="GO" id="GO:0006289">
    <property type="term" value="P:nucleotide-excision repair"/>
    <property type="evidence" value="ECO:0007669"/>
    <property type="project" value="UniProtKB-UniRule"/>
</dbReference>
<gene>
    <name evidence="16" type="ORF">WICANDRAFT_31959</name>
</gene>
<dbReference type="GO" id="GO:0006367">
    <property type="term" value="P:transcription initiation at RNA polymerase II promoter"/>
    <property type="evidence" value="ECO:0007669"/>
    <property type="project" value="EnsemblFungi"/>
</dbReference>
<keyword evidence="9 14" id="KW-0805">Transcription regulation</keyword>
<sequence length="364" mass="40274">MDAIADKTFATEAGSKNVTEESPSLLTIILDTNPVVWHKISDKLSLKSMLKSLVIAMNAHLALNNSNQIAVVASHSDGARFLYPSTKTEDQETSKPKTRSEHIIAEEDNNGYESRSISPEAEKSSTKFVNSSMYRQFKVVDESFLENLYQLLNEPIPTKPPKNSLSSSLSLALTYINKVQTMNSLMKARVLVVNISQDEQLKYIPIMNCIFAAQKMKVSIDVCQLGTDATFLQQASDATNGVYLHVENLDGLIQYFTTALFIDPSIKNILVRPTSGNIDFRASCFLTGKVVDIGYVCSVCLCILSLIPENNKCPACDSEFDNHVIMKLKRRPVVVKSKKKKRKLDNGNSSTSTPKPSNTQAPPK</sequence>
<dbReference type="InterPro" id="IPR004600">
    <property type="entry name" value="TFIIH_Tfb4/GTF2H3"/>
</dbReference>
<keyword evidence="10 14" id="KW-0804">Transcription</keyword>
<evidence type="ECO:0000256" key="12">
    <source>
        <dbReference type="ARBA" id="ARBA00023242"/>
    </source>
</evidence>
<feature type="region of interest" description="Disordered" evidence="15">
    <location>
        <begin position="335"/>
        <end position="364"/>
    </location>
</feature>
<dbReference type="PANTHER" id="PTHR12831">
    <property type="entry name" value="TRANSCRIPTION INITIATION FACTOR IIH TFIIH , POLYPEPTIDE 3-RELATED"/>
    <property type="match status" value="1"/>
</dbReference>
<dbReference type="GeneID" id="30199149"/>
<keyword evidence="6 14" id="KW-0227">DNA damage</keyword>
<dbReference type="Proteomes" id="UP000094112">
    <property type="component" value="Unassembled WGS sequence"/>
</dbReference>
<comment type="subunit">
    <text evidence="14">Component of the 7-subunit TFIIH core complex composed of XPB/SSL2, XPD/RAD3, SSL1, TFB1, TFB2, TFB4 and TFB5, which is active in NER. The core complex associates with the 3-subunit CTD-kinase module TFIIK composed of CCL1, KIN28 and TFB3 to form the 10-subunit holoenzyme (holo-TFIIH) active in transcription.</text>
</comment>
<keyword evidence="11 14" id="KW-0234">DNA repair</keyword>
<keyword evidence="17" id="KW-1185">Reference proteome</keyword>
<organism evidence="16 17">
    <name type="scientific">Wickerhamomyces anomalus (strain ATCC 58044 / CBS 1984 / NCYC 433 / NRRL Y-366-8)</name>
    <name type="common">Yeast</name>
    <name type="synonym">Hansenula anomala</name>
    <dbReference type="NCBI Taxonomy" id="683960"/>
    <lineage>
        <taxon>Eukaryota</taxon>
        <taxon>Fungi</taxon>
        <taxon>Dikarya</taxon>
        <taxon>Ascomycota</taxon>
        <taxon>Saccharomycotina</taxon>
        <taxon>Saccharomycetes</taxon>
        <taxon>Phaffomycetales</taxon>
        <taxon>Wickerhamomycetaceae</taxon>
        <taxon>Wickerhamomyces</taxon>
    </lineage>
</organism>
<dbReference type="OrthoDB" id="17307at2759"/>
<dbReference type="Pfam" id="PF03850">
    <property type="entry name" value="Tfb4"/>
    <property type="match status" value="1"/>
</dbReference>
<evidence type="ECO:0000256" key="3">
    <source>
        <dbReference type="ARBA" id="ARBA00005273"/>
    </source>
</evidence>
<evidence type="ECO:0000313" key="17">
    <source>
        <dbReference type="Proteomes" id="UP000094112"/>
    </source>
</evidence>
<evidence type="ECO:0000256" key="2">
    <source>
        <dbReference type="ARBA" id="ARBA00004123"/>
    </source>
</evidence>
<name>A0A1E3P3D2_WICAA</name>
<comment type="similarity">
    <text evidence="3 14">Belongs to the TFB4 family.</text>
</comment>
<dbReference type="InterPro" id="IPR036465">
    <property type="entry name" value="vWFA_dom_sf"/>
</dbReference>
<evidence type="ECO:0000256" key="15">
    <source>
        <dbReference type="SAM" id="MobiDB-lite"/>
    </source>
</evidence>
<evidence type="ECO:0000256" key="6">
    <source>
        <dbReference type="ARBA" id="ARBA00022763"/>
    </source>
</evidence>
<evidence type="ECO:0000256" key="4">
    <source>
        <dbReference type="ARBA" id="ARBA00021280"/>
    </source>
</evidence>
<dbReference type="RefSeq" id="XP_019038609.1">
    <property type="nucleotide sequence ID" value="XM_019181903.1"/>
</dbReference>
<feature type="region of interest" description="Disordered" evidence="15">
    <location>
        <begin position="83"/>
        <end position="119"/>
    </location>
</feature>
<evidence type="ECO:0000256" key="8">
    <source>
        <dbReference type="ARBA" id="ARBA00022833"/>
    </source>
</evidence>
<dbReference type="GO" id="GO:0006355">
    <property type="term" value="P:regulation of DNA-templated transcription"/>
    <property type="evidence" value="ECO:0007669"/>
    <property type="project" value="InterPro"/>
</dbReference>
<keyword evidence="7 14" id="KW-0863">Zinc-finger</keyword>
<dbReference type="GO" id="GO:0008270">
    <property type="term" value="F:zinc ion binding"/>
    <property type="evidence" value="ECO:0007669"/>
    <property type="project" value="UniProtKB-KW"/>
</dbReference>
<evidence type="ECO:0000256" key="1">
    <source>
        <dbReference type="ARBA" id="ARBA00002817"/>
    </source>
</evidence>
<dbReference type="PANTHER" id="PTHR12831:SF0">
    <property type="entry name" value="GENERAL TRANSCRIPTION FACTOR IIH SUBUNIT 3"/>
    <property type="match status" value="1"/>
</dbReference>
<feature type="compositionally biased region" description="Low complexity" evidence="15">
    <location>
        <begin position="348"/>
        <end position="364"/>
    </location>
</feature>
<protein>
    <recommendedName>
        <fullName evidence="4 14">General transcription and DNA repair factor IIH subunit TFB4</fullName>
        <shortName evidence="14">TFIIH subunit TFB4</shortName>
    </recommendedName>
    <alternativeName>
        <fullName evidence="13 14">RNA polymerase II transcription factor B subunit 4</fullName>
    </alternativeName>
</protein>
<evidence type="ECO:0000256" key="10">
    <source>
        <dbReference type="ARBA" id="ARBA00023163"/>
    </source>
</evidence>
<dbReference type="FunFam" id="3.40.50.410:FF:000093">
    <property type="entry name" value="Transcription initiation factor TFIIH subunit"/>
    <property type="match status" value="1"/>
</dbReference>
<dbReference type="EMBL" id="KV454211">
    <property type="protein sequence ID" value="ODQ59402.1"/>
    <property type="molecule type" value="Genomic_DNA"/>
</dbReference>
<comment type="function">
    <text evidence="1 14">Component of the general transcription and DNA repair factor IIH (TFIIH) core complex, which is involved in general and transcription-coupled nucleotide excision repair (NER) of damaged DNA and, when complexed to TFIIK, in RNA transcription by RNA polymerase II. In NER, TFIIH acts by opening DNA around the lesion to allow the excision of the damaged oligonucleotide and its replacement by a new DNA fragment. In transcription, TFIIH has an essential role in transcription initiation. When the pre-initiation complex (PIC) has been established, TFIIH is required for promoter opening and promoter escape. Phosphorylation of the C-terminal tail (CTD) of the largest subunit of RNA polymerase II by the kinase module TFIIK controls the initiation of transcription.</text>
</comment>
<dbReference type="Gene3D" id="3.40.50.410">
    <property type="entry name" value="von Willebrand factor, type A domain"/>
    <property type="match status" value="1"/>
</dbReference>